<evidence type="ECO:0000313" key="3">
    <source>
        <dbReference type="Proteomes" id="UP000016923"/>
    </source>
</evidence>
<protein>
    <submittedName>
        <fullName evidence="2">Sialidase-like protein</fullName>
    </submittedName>
</protein>
<dbReference type="AlphaFoldDB" id="S3CBD6"/>
<dbReference type="HOGENOM" id="CLU_020422_0_0_1"/>
<dbReference type="Proteomes" id="UP000016923">
    <property type="component" value="Unassembled WGS sequence"/>
</dbReference>
<feature type="compositionally biased region" description="Low complexity" evidence="1">
    <location>
        <begin position="163"/>
        <end position="175"/>
    </location>
</feature>
<dbReference type="EMBL" id="KE148147">
    <property type="protein sequence ID" value="EPE09246.1"/>
    <property type="molecule type" value="Genomic_DNA"/>
</dbReference>
<dbReference type="OMA" id="PTRGMHD"/>
<dbReference type="eggNOG" id="ENOG502R6VZ">
    <property type="taxonomic scope" value="Eukaryota"/>
</dbReference>
<gene>
    <name evidence="2" type="ORF">F503_07022</name>
</gene>
<keyword evidence="3" id="KW-1185">Reference proteome</keyword>
<name>S3CBD6_OPHP1</name>
<feature type="compositionally biased region" description="Polar residues" evidence="1">
    <location>
        <begin position="226"/>
        <end position="241"/>
    </location>
</feature>
<feature type="compositionally biased region" description="Low complexity" evidence="1">
    <location>
        <begin position="210"/>
        <end position="225"/>
    </location>
</feature>
<feature type="compositionally biased region" description="Low complexity" evidence="1">
    <location>
        <begin position="109"/>
        <end position="119"/>
    </location>
</feature>
<dbReference type="VEuPathDB" id="FungiDB:F503_07022"/>
<accession>S3CBD6</accession>
<feature type="region of interest" description="Disordered" evidence="1">
    <location>
        <begin position="109"/>
        <end position="246"/>
    </location>
</feature>
<reference evidence="2 3" key="1">
    <citation type="journal article" date="2013" name="BMC Genomics">
        <title>The genome and transcriptome of the pine saprophyte Ophiostoma piceae, and a comparison with the bark beetle-associated pine pathogen Grosmannia clavigera.</title>
        <authorList>
            <person name="Haridas S."/>
            <person name="Wang Y."/>
            <person name="Lim L."/>
            <person name="Massoumi Alamouti S."/>
            <person name="Jackman S."/>
            <person name="Docking R."/>
            <person name="Robertson G."/>
            <person name="Birol I."/>
            <person name="Bohlmann J."/>
            <person name="Breuil C."/>
        </authorList>
    </citation>
    <scope>NUCLEOTIDE SEQUENCE [LARGE SCALE GENOMIC DNA]</scope>
    <source>
        <strain evidence="2 3">UAMH 11346</strain>
    </source>
</reference>
<sequence length="643" mass="68497">MSSLAADVTFDFTFPQCHPATTPPPATFYDYDASFDKSSGSLLEVPYYGASRAGHGHGHGHARSSSNCSAYSSYSAYSFASTPSEQSYLSVPSVTATPLLHHTPAAAASASASASASPARSQSQIRTHGPLLLPKIRSQDQALAGDDDNSGLLPAPPLKRARTSPAPSRPLSRTPSLPPRNRRSASASARRSTLGTAKYASSGPAASRHQPSQSLSQSFSQSSSQFGMSTPNRASTPSSVFEATPPPPSLLCSGLDGKFDYDYAFAPYPGTIPAEFLGAAQWQYPQQALYSQSQTRAASPLSVASASPPPEPVVSISQASLSQAPQVQISQTPQTTSLVSYLSQQNPAPALVRTISYPLRDPNTKHYWWDVRQVRTWSAFSASSLTGLPGADAVLSCSVPLSLLPTPALARTALHPETESDLHALCAAHYLPRVNAALALSSPHPHTRRALCGRPTARVVGLVKSFDRFNTGMRAEGGATNNIKKVEYLRGLAHLHFLMREHSCRYGFILTEIELVVVRSGTEATPLFGQMEVARVPLAALGSDADLAKTRLTANLALWGLCMLASDEMAAAAQQSSDASLLCSHSTHIGAPAEGTRRKAAERDAWMPPPQLAEKRAAKRARGWVMPEDAVGRKEMGRRGVKY</sequence>
<organism evidence="2 3">
    <name type="scientific">Ophiostoma piceae (strain UAMH 11346)</name>
    <name type="common">Sap stain fungus</name>
    <dbReference type="NCBI Taxonomy" id="1262450"/>
    <lineage>
        <taxon>Eukaryota</taxon>
        <taxon>Fungi</taxon>
        <taxon>Dikarya</taxon>
        <taxon>Ascomycota</taxon>
        <taxon>Pezizomycotina</taxon>
        <taxon>Sordariomycetes</taxon>
        <taxon>Sordariomycetidae</taxon>
        <taxon>Ophiostomatales</taxon>
        <taxon>Ophiostomataceae</taxon>
        <taxon>Ophiostoma</taxon>
    </lineage>
</organism>
<evidence type="ECO:0000256" key="1">
    <source>
        <dbReference type="SAM" id="MobiDB-lite"/>
    </source>
</evidence>
<dbReference type="STRING" id="1262450.S3CBD6"/>
<dbReference type="OrthoDB" id="5300765at2759"/>
<proteinExistence type="predicted"/>
<evidence type="ECO:0000313" key="2">
    <source>
        <dbReference type="EMBL" id="EPE09246.1"/>
    </source>
</evidence>